<comment type="caution">
    <text evidence="2">The sequence shown here is derived from an EMBL/GenBank/DDBJ whole genome shotgun (WGS) entry which is preliminary data.</text>
</comment>
<proteinExistence type="predicted"/>
<keyword evidence="3" id="KW-1185">Reference proteome</keyword>
<dbReference type="PANTHER" id="PTHR10644">
    <property type="entry name" value="DNA REPAIR/RNA PROCESSING CPSF FAMILY"/>
    <property type="match status" value="1"/>
</dbReference>
<evidence type="ECO:0000256" key="1">
    <source>
        <dbReference type="SAM" id="MobiDB-lite"/>
    </source>
</evidence>
<name>A0ABN7P872_TIMPD</name>
<reference evidence="2" key="1">
    <citation type="submission" date="2021-03" db="EMBL/GenBank/DDBJ databases">
        <authorList>
            <person name="Tran Van P."/>
        </authorList>
    </citation>
    <scope>NUCLEOTIDE SEQUENCE</scope>
</reference>
<evidence type="ECO:0000313" key="3">
    <source>
        <dbReference type="Proteomes" id="UP001153148"/>
    </source>
</evidence>
<accession>A0ABN7P872</accession>
<dbReference type="Proteomes" id="UP001153148">
    <property type="component" value="Unassembled WGS sequence"/>
</dbReference>
<evidence type="ECO:0000313" key="2">
    <source>
        <dbReference type="EMBL" id="CAG2062344.1"/>
    </source>
</evidence>
<feature type="region of interest" description="Disordered" evidence="1">
    <location>
        <begin position="111"/>
        <end position="134"/>
    </location>
</feature>
<dbReference type="InterPro" id="IPR050358">
    <property type="entry name" value="RSE1/DDB1/CFT1"/>
</dbReference>
<dbReference type="EMBL" id="CAJPIN010019789">
    <property type="protein sequence ID" value="CAG2062344.1"/>
    <property type="molecule type" value="Genomic_DNA"/>
</dbReference>
<feature type="compositionally biased region" description="Basic and acidic residues" evidence="1">
    <location>
        <begin position="111"/>
        <end position="121"/>
    </location>
</feature>
<dbReference type="Gene3D" id="2.130.10.10">
    <property type="entry name" value="YVTN repeat-like/Quinoprotein amine dehydrogenase"/>
    <property type="match status" value="1"/>
</dbReference>
<gene>
    <name evidence="2" type="ORF">TPAB3V08_LOCUS9295</name>
</gene>
<dbReference type="InterPro" id="IPR015943">
    <property type="entry name" value="WD40/YVTN_repeat-like_dom_sf"/>
</dbReference>
<protein>
    <submittedName>
        <fullName evidence="2">Uncharacterized protein</fullName>
    </submittedName>
</protein>
<sequence>MKSTIALAIDCVVLAEVQENVKLTLEGAQASFISYDRLVMSLKSGELFVLTLYADSMRSIRSFHFEKAAASVLTTCMCVCEENYLFLGSRLGNSLLLRFIEKEQSLLPIAEEKAVPKPDHPSKKKRLDTLGMLE</sequence>
<organism evidence="2 3">
    <name type="scientific">Timema podura</name>
    <name type="common">Walking stick</name>
    <dbReference type="NCBI Taxonomy" id="61482"/>
    <lineage>
        <taxon>Eukaryota</taxon>
        <taxon>Metazoa</taxon>
        <taxon>Ecdysozoa</taxon>
        <taxon>Arthropoda</taxon>
        <taxon>Hexapoda</taxon>
        <taxon>Insecta</taxon>
        <taxon>Pterygota</taxon>
        <taxon>Neoptera</taxon>
        <taxon>Polyneoptera</taxon>
        <taxon>Phasmatodea</taxon>
        <taxon>Timematodea</taxon>
        <taxon>Timematoidea</taxon>
        <taxon>Timematidae</taxon>
        <taxon>Timema</taxon>
    </lineage>
</organism>